<dbReference type="InterPro" id="IPR053051">
    <property type="entry name" value="HDAC_complex_subunit"/>
</dbReference>
<proteinExistence type="predicted"/>
<dbReference type="GO" id="GO:0070210">
    <property type="term" value="C:Rpd3L-Expanded complex"/>
    <property type="evidence" value="ECO:0007669"/>
    <property type="project" value="TreeGrafter"/>
</dbReference>
<sequence>MSRRTRRRSTSIDSKPVKPGRGMTNDEDDERMTRVSPGGGGGEEEEEGGAVEEEEEEGDEADEEDEDGEITRCICKQDELHSDTINAEFAQFLKRNYKITIDQGLFISCEKCGVWQHGYCVGLFTNDDVPDLYWCELCKPENHLFVKVDGYPKRTLYKPVNDRRKKIEQFGIGDGVKVESSDNKRRRVDRGERVSPPPTTTSSSTTTAAAAVTQIKDRRKDRRTHHHHSDEDEYDKQLRKALRESAKESGLPVDESDATGTATSVGAAGAGGGSRNASGSATGTGIGTGTGTGHYSPRKRTSRGVSGANSEVDNDSSIKRELEDEDSETGGSNGGGNKSATSTRGGGGVDSRRSRNKTSKKKRDSPANTSLTGGANTGTTATSGNSSSAASSAAAAAAAAAQASKDELIQAPYKPRYVSAQSSIYDLRKRTSAIIEWIARTQYDLQQERNYKFELFSFAPDSEATQEEKRALESSYNDKLVMIDDLQRKINEWEIQFGKYAP</sequence>
<feature type="compositionally biased region" description="Low complexity" evidence="4">
    <location>
        <begin position="367"/>
        <end position="387"/>
    </location>
</feature>
<dbReference type="GO" id="GO:0061186">
    <property type="term" value="P:negative regulation of silent mating-type cassette heterochromatin formation"/>
    <property type="evidence" value="ECO:0007669"/>
    <property type="project" value="TreeGrafter"/>
</dbReference>
<feature type="compositionally biased region" description="Low complexity" evidence="4">
    <location>
        <begin position="258"/>
        <end position="267"/>
    </location>
</feature>
<dbReference type="PROSITE" id="PS01359">
    <property type="entry name" value="ZF_PHD_1"/>
    <property type="match status" value="1"/>
</dbReference>
<evidence type="ECO:0000313" key="6">
    <source>
        <dbReference type="EMBL" id="KAF6045573.1"/>
    </source>
</evidence>
<feature type="compositionally biased region" description="Acidic residues" evidence="4">
    <location>
        <begin position="42"/>
        <end position="68"/>
    </location>
</feature>
<feature type="domain" description="Zinc finger PHD-type" evidence="5">
    <location>
        <begin position="72"/>
        <end position="139"/>
    </location>
</feature>
<dbReference type="InterPro" id="IPR019786">
    <property type="entry name" value="Zinc_finger_PHD-type_CS"/>
</dbReference>
<reference evidence="6" key="1">
    <citation type="submission" date="2020-03" db="EMBL/GenBank/DDBJ databases">
        <title>FDA dAtabase for Regulatory Grade micrObial Sequences (FDA-ARGOS): Supporting development and validation of Infectious Disease Dx tests.</title>
        <authorList>
            <person name="Campos J."/>
            <person name="Goldberg B."/>
            <person name="Tallon L."/>
            <person name="Sadzewicz L."/>
            <person name="Vavikolanu K."/>
            <person name="Mehta A."/>
            <person name="Aluvathingal J."/>
            <person name="Nadendla S."/>
            <person name="Nandy P."/>
            <person name="Geyer C."/>
            <person name="Yan Y."/>
            <person name="Sichtig H."/>
        </authorList>
    </citation>
    <scope>NUCLEOTIDE SEQUENCE [LARGE SCALE GENOMIC DNA]</scope>
    <source>
        <strain evidence="6">FDAARGOS_652</strain>
    </source>
</reference>
<dbReference type="AlphaFoldDB" id="A0A8X7NHA0"/>
<dbReference type="SMART" id="SM00249">
    <property type="entry name" value="PHD"/>
    <property type="match status" value="1"/>
</dbReference>
<feature type="compositionally biased region" description="Basic residues" evidence="4">
    <location>
        <begin position="354"/>
        <end position="363"/>
    </location>
</feature>
<evidence type="ECO:0000256" key="2">
    <source>
        <dbReference type="ARBA" id="ARBA00022771"/>
    </source>
</evidence>
<gene>
    <name evidence="6" type="ORF">FOB60_005145</name>
</gene>
<keyword evidence="2" id="KW-0863">Zinc-finger</keyword>
<dbReference type="PANTHER" id="PTHR47793">
    <property type="entry name" value="HISTONE DEACETYLASE COMPLEX SUBUNIT CTI6"/>
    <property type="match status" value="1"/>
</dbReference>
<keyword evidence="3" id="KW-0862">Zinc</keyword>
<dbReference type="Gene3D" id="3.30.40.10">
    <property type="entry name" value="Zinc/RING finger domain, C3HC4 (zinc finger)"/>
    <property type="match status" value="1"/>
</dbReference>
<dbReference type="PANTHER" id="PTHR47793:SF1">
    <property type="entry name" value="HISTONE DEACETYLASE COMPLEX SUBUNIT CTI6"/>
    <property type="match status" value="1"/>
</dbReference>
<comment type="caution">
    <text evidence="6">The sequence shown here is derived from an EMBL/GenBank/DDBJ whole genome shotgun (WGS) entry which is preliminary data.</text>
</comment>
<protein>
    <submittedName>
        <fullName evidence="6">PHD-finger family protein</fullName>
    </submittedName>
</protein>
<accession>A0A8X7NHA0</accession>
<name>A0A8X7NHA0_CANPA</name>
<feature type="compositionally biased region" description="Basic and acidic residues" evidence="4">
    <location>
        <begin position="178"/>
        <end position="193"/>
    </location>
</feature>
<dbReference type="GO" id="GO:0008270">
    <property type="term" value="F:zinc ion binding"/>
    <property type="evidence" value="ECO:0007669"/>
    <property type="project" value="UniProtKB-KW"/>
</dbReference>
<feature type="region of interest" description="Disordered" evidence="4">
    <location>
        <begin position="178"/>
        <end position="387"/>
    </location>
</feature>
<dbReference type="InterPro" id="IPR011011">
    <property type="entry name" value="Znf_FYVE_PHD"/>
</dbReference>
<dbReference type="SUPFAM" id="SSF57903">
    <property type="entry name" value="FYVE/PHD zinc finger"/>
    <property type="match status" value="1"/>
</dbReference>
<feature type="compositionally biased region" description="Gly residues" evidence="4">
    <location>
        <begin position="282"/>
        <end position="292"/>
    </location>
</feature>
<feature type="compositionally biased region" description="Low complexity" evidence="4">
    <location>
        <begin position="200"/>
        <end position="213"/>
    </location>
</feature>
<keyword evidence="1" id="KW-0479">Metal-binding</keyword>
<evidence type="ECO:0000256" key="3">
    <source>
        <dbReference type="ARBA" id="ARBA00022833"/>
    </source>
</evidence>
<dbReference type="OrthoDB" id="418595at2759"/>
<dbReference type="EMBL" id="JABWAB010000009">
    <property type="protein sequence ID" value="KAF6045573.1"/>
    <property type="molecule type" value="Genomic_DNA"/>
</dbReference>
<evidence type="ECO:0000256" key="1">
    <source>
        <dbReference type="ARBA" id="ARBA00022723"/>
    </source>
</evidence>
<dbReference type="InterPro" id="IPR013083">
    <property type="entry name" value="Znf_RING/FYVE/PHD"/>
</dbReference>
<dbReference type="GO" id="GO:0061188">
    <property type="term" value="P:negative regulation of rDNA heterochromatin formation"/>
    <property type="evidence" value="ECO:0007669"/>
    <property type="project" value="TreeGrafter"/>
</dbReference>
<organism evidence="6 7">
    <name type="scientific">Candida parapsilosis</name>
    <name type="common">Yeast</name>
    <dbReference type="NCBI Taxonomy" id="5480"/>
    <lineage>
        <taxon>Eukaryota</taxon>
        <taxon>Fungi</taxon>
        <taxon>Dikarya</taxon>
        <taxon>Ascomycota</taxon>
        <taxon>Saccharomycotina</taxon>
        <taxon>Pichiomycetes</taxon>
        <taxon>Debaryomycetaceae</taxon>
        <taxon>Candida/Lodderomyces clade</taxon>
        <taxon>Candida</taxon>
    </lineage>
</organism>
<feature type="compositionally biased region" description="Basic residues" evidence="4">
    <location>
        <begin position="217"/>
        <end position="227"/>
    </location>
</feature>
<evidence type="ECO:0000256" key="4">
    <source>
        <dbReference type="SAM" id="MobiDB-lite"/>
    </source>
</evidence>
<evidence type="ECO:0000259" key="5">
    <source>
        <dbReference type="SMART" id="SM00249"/>
    </source>
</evidence>
<feature type="region of interest" description="Disordered" evidence="4">
    <location>
        <begin position="1"/>
        <end position="69"/>
    </location>
</feature>
<dbReference type="InterPro" id="IPR001965">
    <property type="entry name" value="Znf_PHD"/>
</dbReference>
<dbReference type="Proteomes" id="UP000590412">
    <property type="component" value="Unassembled WGS sequence"/>
</dbReference>
<dbReference type="GO" id="GO:0033698">
    <property type="term" value="C:Rpd3L complex"/>
    <property type="evidence" value="ECO:0007669"/>
    <property type="project" value="TreeGrafter"/>
</dbReference>
<dbReference type="Pfam" id="PF20826">
    <property type="entry name" value="PHD_5"/>
    <property type="match status" value="1"/>
</dbReference>
<evidence type="ECO:0000313" key="7">
    <source>
        <dbReference type="Proteomes" id="UP000590412"/>
    </source>
</evidence>
<feature type="compositionally biased region" description="Basic and acidic residues" evidence="4">
    <location>
        <begin position="235"/>
        <end position="247"/>
    </location>
</feature>